<feature type="domain" description="Helicase C-terminal" evidence="2">
    <location>
        <begin position="431"/>
        <end position="584"/>
    </location>
</feature>
<dbReference type="Pfam" id="PF13091">
    <property type="entry name" value="PLDc_2"/>
    <property type="match status" value="1"/>
</dbReference>
<dbReference type="InterPro" id="IPR014001">
    <property type="entry name" value="Helicase_ATP-bd"/>
</dbReference>
<feature type="domain" description="Helicase ATP-binding" evidence="1">
    <location>
        <begin position="228"/>
        <end position="379"/>
    </location>
</feature>
<dbReference type="Pfam" id="PF00271">
    <property type="entry name" value="Helicase_C"/>
    <property type="match status" value="1"/>
</dbReference>
<dbReference type="SUPFAM" id="SSF56024">
    <property type="entry name" value="Phospholipase D/nuclease"/>
    <property type="match status" value="1"/>
</dbReference>
<protein>
    <submittedName>
        <fullName evidence="3">DUF3427 domain-containing protein</fullName>
    </submittedName>
</protein>
<dbReference type="Proteomes" id="UP000823618">
    <property type="component" value="Unassembled WGS sequence"/>
</dbReference>
<dbReference type="Pfam" id="PF11907">
    <property type="entry name" value="DUF3427"/>
    <property type="match status" value="1"/>
</dbReference>
<feature type="non-terminal residue" evidence="3">
    <location>
        <position position="850"/>
    </location>
</feature>
<gene>
    <name evidence="3" type="ORF">IAC13_03115</name>
</gene>
<dbReference type="PROSITE" id="PS51192">
    <property type="entry name" value="HELICASE_ATP_BIND_1"/>
    <property type="match status" value="1"/>
</dbReference>
<dbReference type="InterPro" id="IPR021835">
    <property type="entry name" value="DUF3427"/>
</dbReference>
<dbReference type="InterPro" id="IPR006935">
    <property type="entry name" value="Helicase/UvrB_N"/>
</dbReference>
<dbReference type="InterPro" id="IPR050742">
    <property type="entry name" value="Helicase_Restrict-Modif_Enz"/>
</dbReference>
<dbReference type="PANTHER" id="PTHR47396">
    <property type="entry name" value="TYPE I RESTRICTION ENZYME ECOKI R PROTEIN"/>
    <property type="match status" value="1"/>
</dbReference>
<dbReference type="InterPro" id="IPR058403">
    <property type="entry name" value="DUF8090"/>
</dbReference>
<evidence type="ECO:0000259" key="2">
    <source>
        <dbReference type="PROSITE" id="PS51194"/>
    </source>
</evidence>
<proteinExistence type="predicted"/>
<dbReference type="Pfam" id="PF26350">
    <property type="entry name" value="DUF8090"/>
    <property type="match status" value="1"/>
</dbReference>
<dbReference type="CDD" id="cd18032">
    <property type="entry name" value="DEXHc_RE_I_III_res"/>
    <property type="match status" value="1"/>
</dbReference>
<accession>A0A9D9N7D6</accession>
<sequence>MRKKLLDAVKTSLIDIKQESQSRLRPNLLYNDYENGTVVLTELEEQLKECQEFWFSVAFITQSGIIMLKSLLKELERKNIRGRILTTNYLMFNSPKALKELLQFKNLEVRMFMEEAFHIKGYFFYHDNIRVFIVGSSNLTQGALKKNKEWNMKMTSMLEGEIVQQVETEFDIMWKRAIQLTEEWIDTEYMPFYQEKKKIDRLDKEQFYFNKEIKPNKMQKEALEALNRLRKKNARRALLISATGTGKTYLSAFDIKSYKPKKMLFLVHREQILKQAKQSFERVLGNQITMGLLTGNCQEKDADYIFATIQTMSKKTILELFKREHFEYIIIDETHKAGAQSYQTIIDYFQPKFLLGMTASPERMDGFDIFSLFDHKIAYEIRLQQAMEEDLLCPFHYFGVSELNIDGKEVEDHTEFRYLTSDERVNHIVENIKFYGYSGDRVRGLMFCGCIEEARELSSKFNKRGYQTVALSGNDSQEVREESIQKLEQEKRDDGLDYIFTVDIFNEGIDIPCVNQVIMLRPTKSSIIFVQQLGRGLRKYKEKEYVVVIDFIGNYKNNFLIPIALSGDRSYNKDTIRKYITEGSKVVPGCSTIHFDEIAKERIYHSINNTNFSNFRLLKESYINLKYKLGKIPSLMDFYRNGSIDVSLIFDSCKCYYTFLRRVEKEYIIELSEEQIKVLEHISMLLANGKRPHELYILYELMIRDKMTIEDWKAELEEKYSIQVQEQSLLSAIRILKGGFVNGNDKKKYGDCQYIDIVWRNNQKKEKMQVRQKENSMGMIQRGTFYERLIQHSEFKYYLQDVLEYGLQVYKNNYCVPNQSEGLKLYEKYSRKDVCRILNWENDESSTVYG</sequence>
<dbReference type="PROSITE" id="PS51194">
    <property type="entry name" value="HELICASE_CTER"/>
    <property type="match status" value="1"/>
</dbReference>
<dbReference type="GO" id="GO:0005524">
    <property type="term" value="F:ATP binding"/>
    <property type="evidence" value="ECO:0007669"/>
    <property type="project" value="InterPro"/>
</dbReference>
<dbReference type="Gene3D" id="3.40.50.300">
    <property type="entry name" value="P-loop containing nucleotide triphosphate hydrolases"/>
    <property type="match status" value="2"/>
</dbReference>
<reference evidence="3" key="2">
    <citation type="journal article" date="2021" name="PeerJ">
        <title>Extensive microbial diversity within the chicken gut microbiome revealed by metagenomics and culture.</title>
        <authorList>
            <person name="Gilroy R."/>
            <person name="Ravi A."/>
            <person name="Getino M."/>
            <person name="Pursley I."/>
            <person name="Horton D.L."/>
            <person name="Alikhan N.F."/>
            <person name="Baker D."/>
            <person name="Gharbi K."/>
            <person name="Hall N."/>
            <person name="Watson M."/>
            <person name="Adriaenssens E.M."/>
            <person name="Foster-Nyarko E."/>
            <person name="Jarju S."/>
            <person name="Secka A."/>
            <person name="Antonio M."/>
            <person name="Oren A."/>
            <person name="Chaudhuri R.R."/>
            <person name="La Ragione R."/>
            <person name="Hildebrand F."/>
            <person name="Pallen M.J."/>
        </authorList>
    </citation>
    <scope>NUCLEOTIDE SEQUENCE</scope>
    <source>
        <strain evidence="3">E3-2379</strain>
    </source>
</reference>
<dbReference type="SMART" id="SM00487">
    <property type="entry name" value="DEXDc"/>
    <property type="match status" value="1"/>
</dbReference>
<reference evidence="3" key="1">
    <citation type="submission" date="2020-10" db="EMBL/GenBank/DDBJ databases">
        <authorList>
            <person name="Gilroy R."/>
        </authorList>
    </citation>
    <scope>NUCLEOTIDE SEQUENCE</scope>
    <source>
        <strain evidence="3">E3-2379</strain>
    </source>
</reference>
<dbReference type="CDD" id="cd18799">
    <property type="entry name" value="SF2_C_EcoAI-like"/>
    <property type="match status" value="1"/>
</dbReference>
<dbReference type="SMART" id="SM00490">
    <property type="entry name" value="HELICc"/>
    <property type="match status" value="1"/>
</dbReference>
<dbReference type="GO" id="GO:0005829">
    <property type="term" value="C:cytosol"/>
    <property type="evidence" value="ECO:0007669"/>
    <property type="project" value="TreeGrafter"/>
</dbReference>
<dbReference type="GO" id="GO:0003677">
    <property type="term" value="F:DNA binding"/>
    <property type="evidence" value="ECO:0007669"/>
    <property type="project" value="InterPro"/>
</dbReference>
<dbReference type="InterPro" id="IPR027417">
    <property type="entry name" value="P-loop_NTPase"/>
</dbReference>
<dbReference type="InterPro" id="IPR025202">
    <property type="entry name" value="PLD-like_dom"/>
</dbReference>
<dbReference type="Pfam" id="PF04851">
    <property type="entry name" value="ResIII"/>
    <property type="match status" value="1"/>
</dbReference>
<evidence type="ECO:0000313" key="4">
    <source>
        <dbReference type="Proteomes" id="UP000823618"/>
    </source>
</evidence>
<dbReference type="SUPFAM" id="SSF52540">
    <property type="entry name" value="P-loop containing nucleoside triphosphate hydrolases"/>
    <property type="match status" value="1"/>
</dbReference>
<comment type="caution">
    <text evidence="3">The sequence shown here is derived from an EMBL/GenBank/DDBJ whole genome shotgun (WGS) entry which is preliminary data.</text>
</comment>
<evidence type="ECO:0000313" key="3">
    <source>
        <dbReference type="EMBL" id="MBO8462905.1"/>
    </source>
</evidence>
<dbReference type="EMBL" id="JADIML010000086">
    <property type="protein sequence ID" value="MBO8462905.1"/>
    <property type="molecule type" value="Genomic_DNA"/>
</dbReference>
<dbReference type="GO" id="GO:0016787">
    <property type="term" value="F:hydrolase activity"/>
    <property type="evidence" value="ECO:0007669"/>
    <property type="project" value="InterPro"/>
</dbReference>
<organism evidence="3 4">
    <name type="scientific">Candidatus Scybalomonas excrementavium</name>
    <dbReference type="NCBI Taxonomy" id="2840943"/>
    <lineage>
        <taxon>Bacteria</taxon>
        <taxon>Bacillati</taxon>
        <taxon>Bacillota</taxon>
        <taxon>Clostridia</taxon>
        <taxon>Lachnospirales</taxon>
        <taxon>Lachnospiraceae</taxon>
        <taxon>Lachnospiraceae incertae sedis</taxon>
        <taxon>Candidatus Scybalomonas</taxon>
    </lineage>
</organism>
<evidence type="ECO:0000259" key="1">
    <source>
        <dbReference type="PROSITE" id="PS51192"/>
    </source>
</evidence>
<dbReference type="InterPro" id="IPR001650">
    <property type="entry name" value="Helicase_C-like"/>
</dbReference>
<dbReference type="Gene3D" id="3.30.870.10">
    <property type="entry name" value="Endonuclease Chain A"/>
    <property type="match status" value="1"/>
</dbReference>
<dbReference type="AlphaFoldDB" id="A0A9D9N7D6"/>
<dbReference type="CDD" id="cd09204">
    <property type="entry name" value="PLDc_N_DEXD_b2"/>
    <property type="match status" value="1"/>
</dbReference>
<name>A0A9D9N7D6_9FIRM</name>
<dbReference type="PANTHER" id="PTHR47396:SF1">
    <property type="entry name" value="ATP-DEPENDENT HELICASE IRC3-RELATED"/>
    <property type="match status" value="1"/>
</dbReference>